<evidence type="ECO:0000256" key="1">
    <source>
        <dbReference type="ARBA" id="ARBA00000085"/>
    </source>
</evidence>
<accession>A0A7W3T5U3</accession>
<dbReference type="Gene3D" id="3.30.565.10">
    <property type="entry name" value="Histidine kinase-like ATPase, C-terminal domain"/>
    <property type="match status" value="1"/>
</dbReference>
<evidence type="ECO:0000313" key="16">
    <source>
        <dbReference type="Proteomes" id="UP000530234"/>
    </source>
</evidence>
<dbReference type="InterPro" id="IPR003594">
    <property type="entry name" value="HATPase_dom"/>
</dbReference>
<keyword evidence="11" id="KW-1133">Transmembrane helix</keyword>
<reference evidence="16" key="1">
    <citation type="submission" date="2019-10" db="EMBL/GenBank/DDBJ databases">
        <title>Streptomyces sp. nov., a novel actinobacterium isolated from alkaline environment.</title>
        <authorList>
            <person name="Golinska P."/>
        </authorList>
    </citation>
    <scope>NUCLEOTIDE SEQUENCE [LARGE SCALE GENOMIC DNA]</scope>
    <source>
        <strain evidence="16">DSM 42108</strain>
    </source>
</reference>
<protein>
    <recommendedName>
        <fullName evidence="2">histidine kinase</fullName>
        <ecNumber evidence="2">2.7.13.3</ecNumber>
    </recommendedName>
</protein>
<keyword evidence="9" id="KW-0175">Coiled coil</keyword>
<comment type="catalytic activity">
    <reaction evidence="1">
        <text>ATP + protein L-histidine = ADP + protein N-phospho-L-histidine.</text>
        <dbReference type="EC" id="2.7.13.3"/>
    </reaction>
</comment>
<sequence>MNRMYDLMRRHPRWVDGFWGFVLLVPGLLWGLGVSAEHAGPRPVVLGVTLAMGTVVILRRVVPAVMLGLALATGVLQVVADVPPVPANFALLVIIFTVASRPDRRASAVALAMAVLAPAVAMARWWVRPDAPVLATVFELLLLTVCFLLAWVLGDSLRTRRAYYAELEQRAARLERERAARERIAVAAERARIARELHDVVAHNVSVMVVQADGAAYVLDSAPAQARDALRTISCTGREALDEMRRLIGVLGEGTDEGGNLLPQPGVEQVADLVQQVRDAGLPVDFRVEGTPRPLPGGVDLTAYRIVQEALTNTRKHAGPTPGALVRLRYAADALRVLVEDDGRGSVGTGPAPDAPARPGAARVTGARPGAPRRDGPEGEPEPPGSGLIGMRERVGMVGGTLEAGPRPGGGYRISAVLPLPAGGGPGGGTVPGAPEVTEAPKAGEAPEAPGAPEPRHL</sequence>
<keyword evidence="6" id="KW-0418">Kinase</keyword>
<evidence type="ECO:0000256" key="8">
    <source>
        <dbReference type="ARBA" id="ARBA00023012"/>
    </source>
</evidence>
<dbReference type="InterPro" id="IPR050482">
    <property type="entry name" value="Sensor_HK_TwoCompSys"/>
</dbReference>
<keyword evidence="7" id="KW-0067">ATP-binding</keyword>
<evidence type="ECO:0000256" key="6">
    <source>
        <dbReference type="ARBA" id="ARBA00022777"/>
    </source>
</evidence>
<feature type="compositionally biased region" description="Low complexity" evidence="10">
    <location>
        <begin position="432"/>
        <end position="451"/>
    </location>
</feature>
<feature type="transmembrane region" description="Helical" evidence="11">
    <location>
        <begin position="14"/>
        <end position="32"/>
    </location>
</feature>
<dbReference type="GO" id="GO:0000155">
    <property type="term" value="F:phosphorelay sensor kinase activity"/>
    <property type="evidence" value="ECO:0007669"/>
    <property type="project" value="InterPro"/>
</dbReference>
<feature type="region of interest" description="Disordered" evidence="10">
    <location>
        <begin position="342"/>
        <end position="458"/>
    </location>
</feature>
<dbReference type="AlphaFoldDB" id="A0A7W3T5U3"/>
<feature type="coiled-coil region" evidence="9">
    <location>
        <begin position="157"/>
        <end position="184"/>
    </location>
</feature>
<dbReference type="InterPro" id="IPR011712">
    <property type="entry name" value="Sig_transdc_His_kin_sub3_dim/P"/>
</dbReference>
<dbReference type="Pfam" id="PF23539">
    <property type="entry name" value="DUF7134"/>
    <property type="match status" value="1"/>
</dbReference>
<keyword evidence="5" id="KW-0547">Nucleotide-binding</keyword>
<keyword evidence="11" id="KW-0812">Transmembrane</keyword>
<dbReference type="RefSeq" id="WP_182665896.1">
    <property type="nucleotide sequence ID" value="NZ_VKHS01000529.1"/>
</dbReference>
<keyword evidence="16" id="KW-1185">Reference proteome</keyword>
<keyword evidence="8" id="KW-0902">Two-component regulatory system</keyword>
<dbReference type="InterPro" id="IPR055558">
    <property type="entry name" value="DUF7134"/>
</dbReference>
<dbReference type="CDD" id="cd16917">
    <property type="entry name" value="HATPase_UhpB-NarQ-NarX-like"/>
    <property type="match status" value="1"/>
</dbReference>
<evidence type="ECO:0000256" key="7">
    <source>
        <dbReference type="ARBA" id="ARBA00022840"/>
    </source>
</evidence>
<dbReference type="Proteomes" id="UP000530234">
    <property type="component" value="Unassembled WGS sequence"/>
</dbReference>
<dbReference type="PANTHER" id="PTHR24421:SF10">
    <property type="entry name" value="NITRATE_NITRITE SENSOR PROTEIN NARQ"/>
    <property type="match status" value="1"/>
</dbReference>
<feature type="domain" description="DUF7134" evidence="14">
    <location>
        <begin position="4"/>
        <end position="161"/>
    </location>
</feature>
<dbReference type="EC" id="2.7.13.3" evidence="2"/>
<feature type="domain" description="Signal transduction histidine kinase subgroup 3 dimerisation and phosphoacceptor" evidence="13">
    <location>
        <begin position="189"/>
        <end position="253"/>
    </location>
</feature>
<dbReference type="InterPro" id="IPR036890">
    <property type="entry name" value="HATPase_C_sf"/>
</dbReference>
<evidence type="ECO:0000256" key="9">
    <source>
        <dbReference type="SAM" id="Coils"/>
    </source>
</evidence>
<evidence type="ECO:0000256" key="10">
    <source>
        <dbReference type="SAM" id="MobiDB-lite"/>
    </source>
</evidence>
<name>A0A7W3T5U3_9ACTN</name>
<dbReference type="GO" id="GO:0016020">
    <property type="term" value="C:membrane"/>
    <property type="evidence" value="ECO:0007669"/>
    <property type="project" value="InterPro"/>
</dbReference>
<dbReference type="Pfam" id="PF07730">
    <property type="entry name" value="HisKA_3"/>
    <property type="match status" value="1"/>
</dbReference>
<evidence type="ECO:0000256" key="3">
    <source>
        <dbReference type="ARBA" id="ARBA00022553"/>
    </source>
</evidence>
<dbReference type="Gene3D" id="1.20.5.1930">
    <property type="match status" value="1"/>
</dbReference>
<comment type="caution">
    <text evidence="15">The sequence shown here is derived from an EMBL/GenBank/DDBJ whole genome shotgun (WGS) entry which is preliminary data.</text>
</comment>
<dbReference type="GO" id="GO:0046983">
    <property type="term" value="F:protein dimerization activity"/>
    <property type="evidence" value="ECO:0007669"/>
    <property type="project" value="InterPro"/>
</dbReference>
<dbReference type="Pfam" id="PF02518">
    <property type="entry name" value="HATPase_c"/>
    <property type="match status" value="1"/>
</dbReference>
<evidence type="ECO:0000259" key="12">
    <source>
        <dbReference type="Pfam" id="PF02518"/>
    </source>
</evidence>
<feature type="transmembrane region" description="Helical" evidence="11">
    <location>
        <begin position="133"/>
        <end position="153"/>
    </location>
</feature>
<dbReference type="SUPFAM" id="SSF55874">
    <property type="entry name" value="ATPase domain of HSP90 chaperone/DNA topoisomerase II/histidine kinase"/>
    <property type="match status" value="1"/>
</dbReference>
<keyword evidence="4" id="KW-0808">Transferase</keyword>
<keyword evidence="11" id="KW-0472">Membrane</keyword>
<keyword evidence="3" id="KW-0597">Phosphoprotein</keyword>
<gene>
    <name evidence="15" type="ORF">FOE67_18705</name>
</gene>
<feature type="transmembrane region" description="Helical" evidence="11">
    <location>
        <begin position="106"/>
        <end position="127"/>
    </location>
</feature>
<dbReference type="EMBL" id="VKHS01000529">
    <property type="protein sequence ID" value="MBB0231480.1"/>
    <property type="molecule type" value="Genomic_DNA"/>
</dbReference>
<feature type="transmembrane region" description="Helical" evidence="11">
    <location>
        <begin position="82"/>
        <end position="99"/>
    </location>
</feature>
<organism evidence="15 16">
    <name type="scientific">Streptomyces calidiresistens</name>
    <dbReference type="NCBI Taxonomy" id="1485586"/>
    <lineage>
        <taxon>Bacteria</taxon>
        <taxon>Bacillati</taxon>
        <taxon>Actinomycetota</taxon>
        <taxon>Actinomycetes</taxon>
        <taxon>Kitasatosporales</taxon>
        <taxon>Streptomycetaceae</taxon>
        <taxon>Streptomyces</taxon>
    </lineage>
</organism>
<evidence type="ECO:0000259" key="13">
    <source>
        <dbReference type="Pfam" id="PF07730"/>
    </source>
</evidence>
<feature type="domain" description="Histidine kinase/HSP90-like ATPase" evidence="12">
    <location>
        <begin position="301"/>
        <end position="421"/>
    </location>
</feature>
<evidence type="ECO:0000259" key="14">
    <source>
        <dbReference type="Pfam" id="PF23539"/>
    </source>
</evidence>
<evidence type="ECO:0000256" key="2">
    <source>
        <dbReference type="ARBA" id="ARBA00012438"/>
    </source>
</evidence>
<evidence type="ECO:0000256" key="4">
    <source>
        <dbReference type="ARBA" id="ARBA00022679"/>
    </source>
</evidence>
<evidence type="ECO:0000313" key="15">
    <source>
        <dbReference type="EMBL" id="MBB0231480.1"/>
    </source>
</evidence>
<feature type="non-terminal residue" evidence="15">
    <location>
        <position position="458"/>
    </location>
</feature>
<dbReference type="GO" id="GO:0005524">
    <property type="term" value="F:ATP binding"/>
    <property type="evidence" value="ECO:0007669"/>
    <property type="project" value="UniProtKB-KW"/>
</dbReference>
<feature type="transmembrane region" description="Helical" evidence="11">
    <location>
        <begin position="44"/>
        <end position="62"/>
    </location>
</feature>
<feature type="compositionally biased region" description="Gly residues" evidence="10">
    <location>
        <begin position="422"/>
        <end position="431"/>
    </location>
</feature>
<proteinExistence type="predicted"/>
<evidence type="ECO:0000256" key="5">
    <source>
        <dbReference type="ARBA" id="ARBA00022741"/>
    </source>
</evidence>
<feature type="compositionally biased region" description="Low complexity" evidence="10">
    <location>
        <begin position="350"/>
        <end position="370"/>
    </location>
</feature>
<evidence type="ECO:0000256" key="11">
    <source>
        <dbReference type="SAM" id="Phobius"/>
    </source>
</evidence>
<dbReference type="PANTHER" id="PTHR24421">
    <property type="entry name" value="NITRATE/NITRITE SENSOR PROTEIN NARX-RELATED"/>
    <property type="match status" value="1"/>
</dbReference>